<gene>
    <name evidence="12" type="primary">36</name>
    <name evidence="12" type="ORF">M51_36</name>
</gene>
<reference evidence="12 13" key="1">
    <citation type="submission" date="2021-08" db="EMBL/GenBank/DDBJ databases">
        <authorList>
            <person name="DeCurzio J.M.K."/>
            <person name="Krukonis G.P."/>
            <person name="Delesalle V.A."/>
        </authorList>
    </citation>
    <scope>NUCLEOTIDE SEQUENCE [LARGE SCALE GENOMIC DNA]</scope>
</reference>
<dbReference type="Proteomes" id="UP000828412">
    <property type="component" value="Segment"/>
</dbReference>
<dbReference type="GO" id="GO:0003910">
    <property type="term" value="F:DNA ligase (ATP) activity"/>
    <property type="evidence" value="ECO:0007669"/>
    <property type="project" value="InterPro"/>
</dbReference>
<keyword evidence="7" id="KW-0946">Virion</keyword>
<evidence type="ECO:0000313" key="12">
    <source>
        <dbReference type="EMBL" id="UAV89637.1"/>
    </source>
</evidence>
<dbReference type="SUPFAM" id="SSF56091">
    <property type="entry name" value="DNA ligase/mRNA capping enzyme, catalytic domain"/>
    <property type="match status" value="1"/>
</dbReference>
<dbReference type="Gene3D" id="3.30.470.30">
    <property type="entry name" value="DNA ligase/mRNA capping enzyme"/>
    <property type="match status" value="1"/>
</dbReference>
<accession>A0AAE9BP84</accession>
<comment type="similarity">
    <text evidence="2">Belongs to the ATP-dependent DNA ligase family.</text>
</comment>
<evidence type="ECO:0000256" key="4">
    <source>
        <dbReference type="ARBA" id="ARBA00022598"/>
    </source>
</evidence>
<evidence type="ECO:0000256" key="9">
    <source>
        <dbReference type="ARBA" id="ARBA00032896"/>
    </source>
</evidence>
<organism evidence="12 13">
    <name type="scientific">Pseudomonas phage M5.1</name>
    <dbReference type="NCBI Taxonomy" id="2873460"/>
    <lineage>
        <taxon>Viruses</taxon>
        <taxon>Duplodnaviria</taxon>
        <taxon>Heunggongvirae</taxon>
        <taxon>Uroviricota</taxon>
        <taxon>Caudoviricetes</taxon>
        <taxon>Vandenendeviridae</taxon>
        <taxon>Gorskivirinae</taxon>
        <taxon>Kremarvirus</taxon>
        <taxon>Kremarvirus M51</taxon>
    </lineage>
</organism>
<dbReference type="SUPFAM" id="SSF50249">
    <property type="entry name" value="Nucleic acid-binding proteins"/>
    <property type="match status" value="1"/>
</dbReference>
<keyword evidence="4 12" id="KW-0436">Ligase</keyword>
<dbReference type="PANTHER" id="PTHR47810">
    <property type="entry name" value="DNA LIGASE"/>
    <property type="match status" value="1"/>
</dbReference>
<sequence>MVKTLYGLDKKGGFKVWTIQVEQVHCDLPEAMITISHGKLGGKMTVKTESIVEGKQGRNVFEQAVFEAKARIKKQEDKNYRENKDDLQEIDILAMLAADYRKQGHRIEYPCYGSVKYDGVRALAKKRAGVVTIESRTSQAYDLPQLQAILTIHMQDGDIWDGEIYKHGYELQDIVSAVKRTDTQGEIDKAFRKWEKAQTEDDKLKAEEALDEARSIHELRPQLEFHIFDVVSDKTFKERVEDLDTLTGIPVVSPLIQITQYLWIADEADMKAKHKVAVEQGYEGIMLRNFKGLYESGKRSADLQKYKEFLDSEFLVLDIIPDKQGNGIFIVQNDLNEHAFQVVMGDLAARAKALAEKETFIDKLLTVKYQTRYKGTLLPQFPTGVAIRDYE</sequence>
<dbReference type="PANTHER" id="PTHR47810:SF5">
    <property type="entry name" value="LIGASE, PUTATIVE-RELATED"/>
    <property type="match status" value="1"/>
</dbReference>
<dbReference type="InterPro" id="IPR012340">
    <property type="entry name" value="NA-bd_OB-fold"/>
</dbReference>
<dbReference type="GO" id="GO:0006310">
    <property type="term" value="P:DNA recombination"/>
    <property type="evidence" value="ECO:0007669"/>
    <property type="project" value="InterPro"/>
</dbReference>
<dbReference type="InterPro" id="IPR016059">
    <property type="entry name" value="DNA_ligase_ATP-dep_CS"/>
</dbReference>
<keyword evidence="13" id="KW-1185">Reference proteome</keyword>
<dbReference type="GeneID" id="80266267"/>
<keyword evidence="5" id="KW-0235">DNA replication</keyword>
<evidence type="ECO:0000256" key="7">
    <source>
        <dbReference type="ARBA" id="ARBA00022844"/>
    </source>
</evidence>
<dbReference type="GO" id="GO:0044423">
    <property type="term" value="C:virion component"/>
    <property type="evidence" value="ECO:0007669"/>
    <property type="project" value="UniProtKB-KW"/>
</dbReference>
<dbReference type="GO" id="GO:0006281">
    <property type="term" value="P:DNA repair"/>
    <property type="evidence" value="ECO:0007669"/>
    <property type="project" value="UniProtKB-KW"/>
</dbReference>
<dbReference type="RefSeq" id="YP_010766588.1">
    <property type="nucleotide sequence ID" value="NC_073680.1"/>
</dbReference>
<dbReference type="Pfam" id="PF01068">
    <property type="entry name" value="DNA_ligase_A_M"/>
    <property type="match status" value="1"/>
</dbReference>
<dbReference type="GO" id="GO:0006260">
    <property type="term" value="P:DNA replication"/>
    <property type="evidence" value="ECO:0007669"/>
    <property type="project" value="UniProtKB-KW"/>
</dbReference>
<evidence type="ECO:0000256" key="1">
    <source>
        <dbReference type="ARBA" id="ARBA00004328"/>
    </source>
</evidence>
<evidence type="ECO:0000256" key="5">
    <source>
        <dbReference type="ARBA" id="ARBA00022705"/>
    </source>
</evidence>
<dbReference type="InterPro" id="IPR012310">
    <property type="entry name" value="DNA_ligase_ATP-dep_cent"/>
</dbReference>
<proteinExistence type="inferred from homology"/>
<evidence type="ECO:0000259" key="11">
    <source>
        <dbReference type="Pfam" id="PF01068"/>
    </source>
</evidence>
<dbReference type="EMBL" id="MZ826350">
    <property type="protein sequence ID" value="UAV89637.1"/>
    <property type="molecule type" value="Genomic_DNA"/>
</dbReference>
<evidence type="ECO:0000256" key="3">
    <source>
        <dbReference type="ARBA" id="ARBA00013308"/>
    </source>
</evidence>
<evidence type="ECO:0000256" key="2">
    <source>
        <dbReference type="ARBA" id="ARBA00007572"/>
    </source>
</evidence>
<evidence type="ECO:0000313" key="13">
    <source>
        <dbReference type="Proteomes" id="UP000828412"/>
    </source>
</evidence>
<evidence type="ECO:0000256" key="10">
    <source>
        <dbReference type="ARBA" id="ARBA00046002"/>
    </source>
</evidence>
<dbReference type="GO" id="GO:0005524">
    <property type="term" value="F:ATP binding"/>
    <property type="evidence" value="ECO:0007669"/>
    <property type="project" value="InterPro"/>
</dbReference>
<dbReference type="PROSITE" id="PS00333">
    <property type="entry name" value="DNA_LIGASE_A2"/>
    <property type="match status" value="1"/>
</dbReference>
<keyword evidence="8" id="KW-0234">DNA repair</keyword>
<keyword evidence="6" id="KW-0227">DNA damage</keyword>
<evidence type="ECO:0000256" key="6">
    <source>
        <dbReference type="ARBA" id="ARBA00022763"/>
    </source>
</evidence>
<dbReference type="InterPro" id="IPR050326">
    <property type="entry name" value="NAD_dep_DNA_ligaseB"/>
</dbReference>
<feature type="domain" description="ATP-dependent DNA ligase family profile" evidence="11">
    <location>
        <begin position="105"/>
        <end position="307"/>
    </location>
</feature>
<comment type="subcellular location">
    <subcellularLocation>
        <location evidence="1">Virion</location>
    </subcellularLocation>
</comment>
<dbReference type="KEGG" id="vg:80266267"/>
<protein>
    <recommendedName>
        <fullName evidence="3">DNA ligase</fullName>
    </recommendedName>
    <alternativeName>
        <fullName evidence="9">Polydeoxyribonucleotide synthase [ATP]</fullName>
    </alternativeName>
</protein>
<comment type="function">
    <text evidence="10">Very low-fidelity DNA ligase that seals nicks in double-stranded DNA during DNA repair. Together with the viral repair DNA polymerase X, fills the single nucleotide gaps generated by the AP endonuclease. It is not essential for viral replication and recombination. Displays a very low adenylation activity towards DNA with 3'-dideoxy- or 3'-amino-terminated nicks compared to regular nick DNA.</text>
</comment>
<name>A0AAE9BP84_9CAUD</name>
<dbReference type="Gene3D" id="3.30.1490.70">
    <property type="match status" value="1"/>
</dbReference>
<evidence type="ECO:0000256" key="8">
    <source>
        <dbReference type="ARBA" id="ARBA00023204"/>
    </source>
</evidence>